<dbReference type="KEGG" id="vos:KNV97_09545"/>
<dbReference type="GO" id="GO:0006355">
    <property type="term" value="P:regulation of DNA-templated transcription"/>
    <property type="evidence" value="ECO:0007669"/>
    <property type="project" value="InterPro"/>
</dbReference>
<keyword evidence="2" id="KW-0963">Cytoplasm</keyword>
<dbReference type="Pfam" id="PF00072">
    <property type="entry name" value="Response_reg"/>
    <property type="match status" value="1"/>
</dbReference>
<dbReference type="EMBL" id="CP076643">
    <property type="protein sequence ID" value="QXO18492.1"/>
    <property type="molecule type" value="Genomic_DNA"/>
</dbReference>
<evidence type="ECO:0000256" key="3">
    <source>
        <dbReference type="ARBA" id="ARBA00022553"/>
    </source>
</evidence>
<evidence type="ECO:0000256" key="6">
    <source>
        <dbReference type="ARBA" id="ARBA00023125"/>
    </source>
</evidence>
<dbReference type="Pfam" id="PF00486">
    <property type="entry name" value="Trans_reg_C"/>
    <property type="match status" value="1"/>
</dbReference>
<dbReference type="GO" id="GO:0000976">
    <property type="term" value="F:transcription cis-regulatory region binding"/>
    <property type="evidence" value="ECO:0007669"/>
    <property type="project" value="TreeGrafter"/>
</dbReference>
<keyword evidence="3 8" id="KW-0597">Phosphoprotein</keyword>
<evidence type="ECO:0000256" key="9">
    <source>
        <dbReference type="PROSITE-ProRule" id="PRU01091"/>
    </source>
</evidence>
<protein>
    <submittedName>
        <fullName evidence="12">Two-component system response regulator TorR</fullName>
    </submittedName>
</protein>
<dbReference type="NCBIfam" id="NF008034">
    <property type="entry name" value="PRK10766.1"/>
    <property type="match status" value="1"/>
</dbReference>
<evidence type="ECO:0000259" key="10">
    <source>
        <dbReference type="PROSITE" id="PS50110"/>
    </source>
</evidence>
<evidence type="ECO:0000256" key="8">
    <source>
        <dbReference type="PROSITE-ProRule" id="PRU00169"/>
    </source>
</evidence>
<dbReference type="GO" id="GO:0032993">
    <property type="term" value="C:protein-DNA complex"/>
    <property type="evidence" value="ECO:0007669"/>
    <property type="project" value="TreeGrafter"/>
</dbReference>
<comment type="subcellular location">
    <subcellularLocation>
        <location evidence="1">Cytoplasm</location>
    </subcellularLocation>
</comment>
<dbReference type="InterPro" id="IPR001867">
    <property type="entry name" value="OmpR/PhoB-type_DNA-bd"/>
</dbReference>
<dbReference type="AlphaFoldDB" id="A0A975UCP0"/>
<sequence length="235" mass="26402">MSNHILVVIDDDVTRNTLVGYFDKEGYRVSQASDAAGLRAIFTQHHVDILILDINVSDEDGLLLTRELRGESTAGIILLTGRVDSIDRIIGLEMGADDCITHPIALRELLARVKNLLWRVSLMAGDMVSESVLPPGTISFGDWRFDIARRALFHDDKPVRLTKAEYELLVALTSCPNQVLSREKILNLLSHRVDMPNDRTIDVLIRRLRAKIEFDPKNPQIFVTVHGEGYMFAGD</sequence>
<evidence type="ECO:0000313" key="12">
    <source>
        <dbReference type="EMBL" id="QXO18492.1"/>
    </source>
</evidence>
<evidence type="ECO:0000256" key="4">
    <source>
        <dbReference type="ARBA" id="ARBA00023012"/>
    </source>
</evidence>
<dbReference type="InterPro" id="IPR039420">
    <property type="entry name" value="WalR-like"/>
</dbReference>
<feature type="DNA-binding region" description="OmpR/PhoB-type" evidence="9">
    <location>
        <begin position="135"/>
        <end position="234"/>
    </location>
</feature>
<keyword evidence="13" id="KW-1185">Reference proteome</keyword>
<dbReference type="FunFam" id="1.10.10.10:FF:000099">
    <property type="entry name" value="Two-component system response regulator TorR"/>
    <property type="match status" value="1"/>
</dbReference>
<keyword evidence="6 9" id="KW-0238">DNA-binding</keyword>
<evidence type="ECO:0000256" key="1">
    <source>
        <dbReference type="ARBA" id="ARBA00004496"/>
    </source>
</evidence>
<dbReference type="RefSeq" id="WP_218562967.1">
    <property type="nucleotide sequence ID" value="NZ_CP076643.1"/>
</dbReference>
<dbReference type="Proteomes" id="UP000694232">
    <property type="component" value="Chromosome 1"/>
</dbReference>
<gene>
    <name evidence="12" type="primary">torR</name>
    <name evidence="12" type="ORF">KNV97_09545</name>
</gene>
<dbReference type="CDD" id="cd00383">
    <property type="entry name" value="trans_reg_C"/>
    <property type="match status" value="1"/>
</dbReference>
<reference evidence="12" key="1">
    <citation type="submission" date="2021-06" db="EMBL/GenBank/DDBJ databases">
        <title>Vibrio nov. sp., novel gut bacterium isolated from Yellow Sea oyster.</title>
        <authorList>
            <person name="Muhammad N."/>
            <person name="Nguyen T.H."/>
            <person name="Lee Y.-J."/>
            <person name="Ko J."/>
            <person name="Kim S.-G."/>
        </authorList>
    </citation>
    <scope>NUCLEOTIDE SEQUENCE</scope>
    <source>
        <strain evidence="12">OG9-811</strain>
    </source>
</reference>
<proteinExistence type="predicted"/>
<evidence type="ECO:0000256" key="7">
    <source>
        <dbReference type="ARBA" id="ARBA00023163"/>
    </source>
</evidence>
<feature type="modified residue" description="4-aspartylphosphate" evidence="8">
    <location>
        <position position="53"/>
    </location>
</feature>
<keyword evidence="7" id="KW-0804">Transcription</keyword>
<keyword evidence="4" id="KW-0902">Two-component regulatory system</keyword>
<organism evidence="12 13">
    <name type="scientific">Vibrio ostreae</name>
    <dbReference type="NCBI Taxonomy" id="2841925"/>
    <lineage>
        <taxon>Bacteria</taxon>
        <taxon>Pseudomonadati</taxon>
        <taxon>Pseudomonadota</taxon>
        <taxon>Gammaproteobacteria</taxon>
        <taxon>Vibrionales</taxon>
        <taxon>Vibrionaceae</taxon>
        <taxon>Vibrio</taxon>
    </lineage>
</organism>
<feature type="domain" description="Response regulatory" evidence="10">
    <location>
        <begin position="4"/>
        <end position="117"/>
    </location>
</feature>
<keyword evidence="5" id="KW-0805">Transcription regulation</keyword>
<dbReference type="InterPro" id="IPR001789">
    <property type="entry name" value="Sig_transdc_resp-reg_receiver"/>
</dbReference>
<evidence type="ECO:0000256" key="5">
    <source>
        <dbReference type="ARBA" id="ARBA00023015"/>
    </source>
</evidence>
<evidence type="ECO:0000256" key="2">
    <source>
        <dbReference type="ARBA" id="ARBA00022490"/>
    </source>
</evidence>
<dbReference type="SMART" id="SM00448">
    <property type="entry name" value="REC"/>
    <property type="match status" value="1"/>
</dbReference>
<dbReference type="PANTHER" id="PTHR48111:SF58">
    <property type="entry name" value="TORCAD OPERON TRANSCRIPTIONAL REGULATORY PROTEIN TORR"/>
    <property type="match status" value="1"/>
</dbReference>
<evidence type="ECO:0000313" key="13">
    <source>
        <dbReference type="Proteomes" id="UP000694232"/>
    </source>
</evidence>
<evidence type="ECO:0000259" key="11">
    <source>
        <dbReference type="PROSITE" id="PS51755"/>
    </source>
</evidence>
<name>A0A975UCP0_9VIBR</name>
<dbReference type="GO" id="GO:0000156">
    <property type="term" value="F:phosphorelay response regulator activity"/>
    <property type="evidence" value="ECO:0007669"/>
    <property type="project" value="TreeGrafter"/>
</dbReference>
<feature type="domain" description="OmpR/PhoB-type" evidence="11">
    <location>
        <begin position="135"/>
        <end position="234"/>
    </location>
</feature>
<dbReference type="GO" id="GO:0005829">
    <property type="term" value="C:cytosol"/>
    <property type="evidence" value="ECO:0007669"/>
    <property type="project" value="TreeGrafter"/>
</dbReference>
<dbReference type="PANTHER" id="PTHR48111">
    <property type="entry name" value="REGULATOR OF RPOS"/>
    <property type="match status" value="1"/>
</dbReference>
<dbReference type="SMART" id="SM00862">
    <property type="entry name" value="Trans_reg_C"/>
    <property type="match status" value="1"/>
</dbReference>
<dbReference type="PROSITE" id="PS50110">
    <property type="entry name" value="RESPONSE_REGULATORY"/>
    <property type="match status" value="1"/>
</dbReference>
<dbReference type="PROSITE" id="PS51755">
    <property type="entry name" value="OMPR_PHOB"/>
    <property type="match status" value="1"/>
</dbReference>
<accession>A0A975UCP0</accession>